<reference evidence="2 3" key="1">
    <citation type="journal article" date="2012" name="J. Bacteriol.">
        <title>Complete Genome Sequence of the Fruiting Myxobacterium Corallococcus coralloides DSM 2259.</title>
        <authorList>
            <person name="Huntley S."/>
            <person name="Zhang Y."/>
            <person name="Treuner-Lange A."/>
            <person name="Kneip S."/>
            <person name="Sensen C.W."/>
            <person name="Sogaard-Andersen L."/>
        </authorList>
    </citation>
    <scope>NUCLEOTIDE SEQUENCE [LARGE SCALE GENOMIC DNA]</scope>
    <source>
        <strain evidence="3">ATCC 25202 / DSM 2259 / NBRC 100086 / M2</strain>
    </source>
</reference>
<dbReference type="HOGENOM" id="CLU_174743_0_0_7"/>
<name>H8MT43_CORCM</name>
<keyword evidence="1" id="KW-0732">Signal</keyword>
<accession>H8MT43</accession>
<evidence type="ECO:0000256" key="1">
    <source>
        <dbReference type="SAM" id="SignalP"/>
    </source>
</evidence>
<evidence type="ECO:0000313" key="3">
    <source>
        <dbReference type="Proteomes" id="UP000007587"/>
    </source>
</evidence>
<protein>
    <recommendedName>
        <fullName evidence="4">Lipoprotein</fullName>
    </recommendedName>
</protein>
<keyword evidence="3" id="KW-1185">Reference proteome</keyword>
<proteinExistence type="predicted"/>
<reference evidence="3" key="2">
    <citation type="submission" date="2012-03" db="EMBL/GenBank/DDBJ databases">
        <title>Genome sequence of the fruiting myxobacterium Corallococcus coralloides DSM 2259.</title>
        <authorList>
            <person name="Huntley S."/>
            <person name="Zhang Y."/>
            <person name="Treuner-Lange A."/>
            <person name="Sensen C.W."/>
            <person name="Sogaard-Andersen L."/>
        </authorList>
    </citation>
    <scope>NUCLEOTIDE SEQUENCE [LARGE SCALE GENOMIC DNA]</scope>
    <source>
        <strain evidence="3">ATCC 25202 / DSM 2259 / NBRC 100086 / M2</strain>
    </source>
</reference>
<evidence type="ECO:0000313" key="2">
    <source>
        <dbReference type="EMBL" id="AFE06950.1"/>
    </source>
</evidence>
<organism evidence="2 3">
    <name type="scientific">Corallococcus coralloides (strain ATCC 25202 / DSM 2259 / NBRC 100086 / M2)</name>
    <name type="common">Myxococcus coralloides</name>
    <dbReference type="NCBI Taxonomy" id="1144275"/>
    <lineage>
        <taxon>Bacteria</taxon>
        <taxon>Pseudomonadati</taxon>
        <taxon>Myxococcota</taxon>
        <taxon>Myxococcia</taxon>
        <taxon>Myxococcales</taxon>
        <taxon>Cystobacterineae</taxon>
        <taxon>Myxococcaceae</taxon>
        <taxon>Corallococcus</taxon>
    </lineage>
</organism>
<dbReference type="KEGG" id="ccx:COCOR_06490"/>
<dbReference type="EMBL" id="CP003389">
    <property type="protein sequence ID" value="AFE06950.1"/>
    <property type="molecule type" value="Genomic_DNA"/>
</dbReference>
<evidence type="ECO:0008006" key="4">
    <source>
        <dbReference type="Google" id="ProtNLM"/>
    </source>
</evidence>
<feature type="chain" id="PRO_5003614580" description="Lipoprotein" evidence="1">
    <location>
        <begin position="19"/>
        <end position="75"/>
    </location>
</feature>
<dbReference type="InParanoid" id="H8MT43"/>
<dbReference type="OrthoDB" id="5521553at2"/>
<feature type="signal peptide" evidence="1">
    <location>
        <begin position="1"/>
        <end position="18"/>
    </location>
</feature>
<sequence length="75" mass="8019">MRRHLIRGLGLFAVLGLAACGGPIEEGTSPEMGAQEQELRQCPDTGVCPAGEVCYYGPGGPCYPCRTFPQYCELP</sequence>
<dbReference type="PROSITE" id="PS51257">
    <property type="entry name" value="PROKAR_LIPOPROTEIN"/>
    <property type="match status" value="1"/>
</dbReference>
<dbReference type="Proteomes" id="UP000007587">
    <property type="component" value="Chromosome"/>
</dbReference>
<dbReference type="STRING" id="1144275.COCOR_06490"/>
<gene>
    <name evidence="2" type="ordered locus">COCOR_06490</name>
</gene>
<dbReference type="RefSeq" id="WP_014399278.1">
    <property type="nucleotide sequence ID" value="NC_017030.1"/>
</dbReference>
<dbReference type="AlphaFoldDB" id="H8MT43"/>